<reference evidence="2" key="1">
    <citation type="submission" date="2023-10" db="EMBL/GenBank/DDBJ databases">
        <authorList>
            <person name="Chen Y."/>
            <person name="Shah S."/>
            <person name="Dougan E. K."/>
            <person name="Thang M."/>
            <person name="Chan C."/>
        </authorList>
    </citation>
    <scope>NUCLEOTIDE SEQUENCE [LARGE SCALE GENOMIC DNA]</scope>
</reference>
<dbReference type="Proteomes" id="UP001189429">
    <property type="component" value="Unassembled WGS sequence"/>
</dbReference>
<feature type="region of interest" description="Disordered" evidence="1">
    <location>
        <begin position="32"/>
        <end position="54"/>
    </location>
</feature>
<protein>
    <recommendedName>
        <fullName evidence="4">Cellulase</fullName>
    </recommendedName>
</protein>
<organism evidence="2 3">
    <name type="scientific">Prorocentrum cordatum</name>
    <dbReference type="NCBI Taxonomy" id="2364126"/>
    <lineage>
        <taxon>Eukaryota</taxon>
        <taxon>Sar</taxon>
        <taxon>Alveolata</taxon>
        <taxon>Dinophyceae</taxon>
        <taxon>Prorocentrales</taxon>
        <taxon>Prorocentraceae</taxon>
        <taxon>Prorocentrum</taxon>
    </lineage>
</organism>
<comment type="caution">
    <text evidence="2">The sequence shown here is derived from an EMBL/GenBank/DDBJ whole genome shotgun (WGS) entry which is preliminary data.</text>
</comment>
<proteinExistence type="predicted"/>
<feature type="non-terminal residue" evidence="2">
    <location>
        <position position="236"/>
    </location>
</feature>
<evidence type="ECO:0000313" key="3">
    <source>
        <dbReference type="Proteomes" id="UP001189429"/>
    </source>
</evidence>
<dbReference type="EMBL" id="CAUYUJ010001908">
    <property type="protein sequence ID" value="CAK0798271.1"/>
    <property type="molecule type" value="Genomic_DNA"/>
</dbReference>
<accession>A0ABN9Q1R2</accession>
<feature type="region of interest" description="Disordered" evidence="1">
    <location>
        <begin position="103"/>
        <end position="178"/>
    </location>
</feature>
<feature type="non-terminal residue" evidence="2">
    <location>
        <position position="1"/>
    </location>
</feature>
<gene>
    <name evidence="2" type="ORF">PCOR1329_LOCUS7074</name>
</gene>
<evidence type="ECO:0000256" key="1">
    <source>
        <dbReference type="SAM" id="MobiDB-lite"/>
    </source>
</evidence>
<feature type="compositionally biased region" description="Low complexity" evidence="1">
    <location>
        <begin position="116"/>
        <end position="178"/>
    </location>
</feature>
<evidence type="ECO:0008006" key="4">
    <source>
        <dbReference type="Google" id="ProtNLM"/>
    </source>
</evidence>
<evidence type="ECO:0000313" key="2">
    <source>
        <dbReference type="EMBL" id="CAK0798271.1"/>
    </source>
</evidence>
<name>A0ABN9Q1R2_9DINO</name>
<keyword evidence="3" id="KW-1185">Reference proteome</keyword>
<sequence>PRAGRGRICRRLVFRPEDWLPSWDAVVGNASEGIGIGPAEAGRRRRAPRPPPAAEYDCTDGYFGWQLAWTADKKKWCCNYEQRGCTTSTTSALAVDASHQYGSQATLEESGTPEGTAASKPSRTTSSTTPVTASSLTQTSTDTVTTNSSTSTTSTTSSSTSTTQTTSTSTTTTRTTSSVPECDVDCYLQGARATCAQRGIGAAKHRFQRAGGDRCVAAADFVKDLCPSCYACPLKA</sequence>